<dbReference type="EMBL" id="LS974624">
    <property type="protein sequence ID" value="CAG7897050.1"/>
    <property type="molecule type" value="Genomic_DNA"/>
</dbReference>
<accession>A0A8D9HD57</accession>
<evidence type="ECO:0000313" key="2">
    <source>
        <dbReference type="Proteomes" id="UP000694005"/>
    </source>
</evidence>
<gene>
    <name evidence="1" type="ORF">BRAPAZ1V2_A08P07160.2</name>
</gene>
<sequence length="34" mass="3828">MLIPLIMCGILSVIPVFMSVTEMSLFVKICGFFF</sequence>
<name>A0A8D9HD57_BRACM</name>
<organism evidence="1 2">
    <name type="scientific">Brassica campestris</name>
    <name type="common">Field mustard</name>
    <dbReference type="NCBI Taxonomy" id="3711"/>
    <lineage>
        <taxon>Eukaryota</taxon>
        <taxon>Viridiplantae</taxon>
        <taxon>Streptophyta</taxon>
        <taxon>Embryophyta</taxon>
        <taxon>Tracheophyta</taxon>
        <taxon>Spermatophyta</taxon>
        <taxon>Magnoliopsida</taxon>
        <taxon>eudicotyledons</taxon>
        <taxon>Gunneridae</taxon>
        <taxon>Pentapetalae</taxon>
        <taxon>rosids</taxon>
        <taxon>malvids</taxon>
        <taxon>Brassicales</taxon>
        <taxon>Brassicaceae</taxon>
        <taxon>Brassiceae</taxon>
        <taxon>Brassica</taxon>
    </lineage>
</organism>
<dbReference type="AlphaFoldDB" id="A0A8D9HD57"/>
<dbReference type="Gramene" id="A08p07160.2_BraZ1">
    <property type="protein sequence ID" value="A08p07160.2_BraZ1.CDS.1"/>
    <property type="gene ID" value="A08g07160.2_BraZ1"/>
</dbReference>
<evidence type="ECO:0000313" key="1">
    <source>
        <dbReference type="EMBL" id="CAG7897050.1"/>
    </source>
</evidence>
<proteinExistence type="predicted"/>
<reference evidence="1 2" key="1">
    <citation type="submission" date="2021-07" db="EMBL/GenBank/DDBJ databases">
        <authorList>
            <consortium name="Genoscope - CEA"/>
            <person name="William W."/>
        </authorList>
    </citation>
    <scope>NUCLEOTIDE SEQUENCE [LARGE SCALE GENOMIC DNA]</scope>
</reference>
<protein>
    <submittedName>
        <fullName evidence="1">Uncharacterized protein</fullName>
    </submittedName>
</protein>
<dbReference type="Proteomes" id="UP000694005">
    <property type="component" value="Chromosome A08"/>
</dbReference>